<dbReference type="PROSITE" id="PS51186">
    <property type="entry name" value="GNAT"/>
    <property type="match status" value="1"/>
</dbReference>
<dbReference type="Pfam" id="PF00583">
    <property type="entry name" value="Acetyltransf_1"/>
    <property type="match status" value="1"/>
</dbReference>
<sequence>MRYAPHPGDGSATGACVRLVPVDAANRGAVAALTVAPEQSRFVASPTHYLALCADEALWRPLAVCEEDTVVGFLMWAIDEEDASCWLGGIIIDATHQGRGLGRSAVTAALDLLADRATGGGFALSYGPDNHRAAALYRGVGFVETGEQVDGELVARLRR</sequence>
<name>W6JZA2_9MICO</name>
<evidence type="ECO:0000313" key="3">
    <source>
        <dbReference type="Proteomes" id="UP000035763"/>
    </source>
</evidence>
<reference evidence="2 3" key="1">
    <citation type="journal article" date="2013" name="ISME J.">
        <title>A metabolic model for members of the genus Tetrasphaera involved in enhanced biological phosphorus removal.</title>
        <authorList>
            <person name="Kristiansen R."/>
            <person name="Nguyen H.T.T."/>
            <person name="Saunders A.M."/>
            <person name="Nielsen J.L."/>
            <person name="Wimmer R."/>
            <person name="Le V.Q."/>
            <person name="McIlroy S.J."/>
            <person name="Petrovski S."/>
            <person name="Seviour R.J."/>
            <person name="Calteau A."/>
            <person name="Nielsen K.L."/>
            <person name="Nielsen P.H."/>
        </authorList>
    </citation>
    <scope>NUCLEOTIDE SEQUENCE [LARGE SCALE GENOMIC DNA]</scope>
    <source>
        <strain evidence="2 3">Ben110</strain>
    </source>
</reference>
<organism evidence="2 3">
    <name type="scientific">Nostocoides australiense Ben110</name>
    <dbReference type="NCBI Taxonomy" id="1193182"/>
    <lineage>
        <taxon>Bacteria</taxon>
        <taxon>Bacillati</taxon>
        <taxon>Actinomycetota</taxon>
        <taxon>Actinomycetes</taxon>
        <taxon>Micrococcales</taxon>
        <taxon>Intrasporangiaceae</taxon>
        <taxon>Nostocoides</taxon>
    </lineage>
</organism>
<evidence type="ECO:0000313" key="2">
    <source>
        <dbReference type="EMBL" id="CCH74908.1"/>
    </source>
</evidence>
<comment type="caution">
    <text evidence="2">The sequence shown here is derived from an EMBL/GenBank/DDBJ whole genome shotgun (WGS) entry which is preliminary data.</text>
</comment>
<proteinExistence type="predicted"/>
<dbReference type="OrthoDB" id="3526335at2"/>
<feature type="domain" description="N-acetyltransferase" evidence="1">
    <location>
        <begin position="17"/>
        <end position="159"/>
    </location>
</feature>
<dbReference type="Gene3D" id="3.40.630.30">
    <property type="match status" value="1"/>
</dbReference>
<dbReference type="AlphaFoldDB" id="W6JZA2"/>
<dbReference type="Proteomes" id="UP000035763">
    <property type="component" value="Unassembled WGS sequence"/>
</dbReference>
<dbReference type="InterPro" id="IPR016181">
    <property type="entry name" value="Acyl_CoA_acyltransferase"/>
</dbReference>
<dbReference type="STRING" id="1193182.BN11_4960006"/>
<dbReference type="GO" id="GO:0016747">
    <property type="term" value="F:acyltransferase activity, transferring groups other than amino-acyl groups"/>
    <property type="evidence" value="ECO:0007669"/>
    <property type="project" value="InterPro"/>
</dbReference>
<gene>
    <name evidence="2" type="ORF">BN11_4960006</name>
</gene>
<evidence type="ECO:0000259" key="1">
    <source>
        <dbReference type="PROSITE" id="PS51186"/>
    </source>
</evidence>
<keyword evidence="2" id="KW-0808">Transferase</keyword>
<dbReference type="InterPro" id="IPR000182">
    <property type="entry name" value="GNAT_dom"/>
</dbReference>
<dbReference type="SUPFAM" id="SSF55729">
    <property type="entry name" value="Acyl-CoA N-acyltransferases (Nat)"/>
    <property type="match status" value="1"/>
</dbReference>
<dbReference type="EMBL" id="CAJA01000441">
    <property type="protein sequence ID" value="CCH74908.1"/>
    <property type="molecule type" value="Genomic_DNA"/>
</dbReference>
<protein>
    <submittedName>
        <fullName evidence="2">Spermine/spermidine acetyltransferase</fullName>
    </submittedName>
</protein>
<accession>W6JZA2</accession>
<dbReference type="CDD" id="cd04301">
    <property type="entry name" value="NAT_SF"/>
    <property type="match status" value="1"/>
</dbReference>
<keyword evidence="3" id="KW-1185">Reference proteome</keyword>